<feature type="transmembrane region" description="Helical" evidence="1">
    <location>
        <begin position="146"/>
        <end position="166"/>
    </location>
</feature>
<evidence type="ECO:0000313" key="2">
    <source>
        <dbReference type="EMBL" id="KYF93502.1"/>
    </source>
</evidence>
<evidence type="ECO:0008006" key="4">
    <source>
        <dbReference type="Google" id="ProtNLM"/>
    </source>
</evidence>
<dbReference type="InterPro" id="IPR043745">
    <property type="entry name" value="DUF5690"/>
</dbReference>
<gene>
    <name evidence="2" type="ORF">BE17_33485</name>
</gene>
<keyword evidence="1" id="KW-0472">Membrane</keyword>
<feature type="transmembrane region" description="Helical" evidence="1">
    <location>
        <begin position="325"/>
        <end position="343"/>
    </location>
</feature>
<evidence type="ECO:0000313" key="3">
    <source>
        <dbReference type="Proteomes" id="UP000075635"/>
    </source>
</evidence>
<name>A0A150SM40_SORCE</name>
<accession>A0A150SM40</accession>
<keyword evidence="1" id="KW-0812">Transmembrane</keyword>
<feature type="transmembrane region" description="Helical" evidence="1">
    <location>
        <begin position="355"/>
        <end position="378"/>
    </location>
</feature>
<proteinExistence type="predicted"/>
<dbReference type="Pfam" id="PF18943">
    <property type="entry name" value="DUF5690"/>
    <property type="match status" value="1"/>
</dbReference>
<feature type="transmembrane region" description="Helical" evidence="1">
    <location>
        <begin position="268"/>
        <end position="293"/>
    </location>
</feature>
<organism evidence="2 3">
    <name type="scientific">Sorangium cellulosum</name>
    <name type="common">Polyangium cellulosum</name>
    <dbReference type="NCBI Taxonomy" id="56"/>
    <lineage>
        <taxon>Bacteria</taxon>
        <taxon>Pseudomonadati</taxon>
        <taxon>Myxococcota</taxon>
        <taxon>Polyangia</taxon>
        <taxon>Polyangiales</taxon>
        <taxon>Polyangiaceae</taxon>
        <taxon>Sorangium</taxon>
    </lineage>
</organism>
<feature type="transmembrane region" description="Helical" evidence="1">
    <location>
        <begin position="92"/>
        <end position="111"/>
    </location>
</feature>
<evidence type="ECO:0000256" key="1">
    <source>
        <dbReference type="SAM" id="Phobius"/>
    </source>
</evidence>
<comment type="caution">
    <text evidence="2">The sequence shown here is derived from an EMBL/GenBank/DDBJ whole genome shotgun (WGS) entry which is preliminary data.</text>
</comment>
<feature type="transmembrane region" description="Helical" evidence="1">
    <location>
        <begin position="117"/>
        <end position="139"/>
    </location>
</feature>
<dbReference type="Proteomes" id="UP000075635">
    <property type="component" value="Unassembled WGS sequence"/>
</dbReference>
<dbReference type="EMBL" id="JEMB01000811">
    <property type="protein sequence ID" value="KYF93502.1"/>
    <property type="molecule type" value="Genomic_DNA"/>
</dbReference>
<feature type="transmembrane region" description="Helical" evidence="1">
    <location>
        <begin position="178"/>
        <end position="200"/>
    </location>
</feature>
<sequence>MPAQRSVTRWLERAPAPVFTAFAVLAAFATYFCMYAFRKPFAVGTFKGVVALPLLPALDLKSLYIIAQVLGYCASKFLGIKVVSEMRPERRALAILACVGVSEAALVLFGLTPAPYAALFLVLNGLPLGMVWGLVFGFLEGRRVSDLLGAGLCASFIVASGFVKTVGKLTLGWGVPEVWMPAVTGALFFPPLLLAVWMLAQIPPPSAADEALRTRRAPMDRAARRAFVLANAGGLATLVLGYIVLTAYRDFRDNFAREIWDALEFADQPAILTTAEIPVAIGALLSVAVMMGIRNNRTALLAVHGIMVAGAVLAGVSTALYQAGVIGPVAWMISVGLGLYVGYVPYNCVLFDRLIAAVGSVATAGFLITAADAFGYLGSVALLLYKSFGQAKLSWLEFFLGFSYATSFVCAALFVASAGYFWLRTRGPGHAARRALDA</sequence>
<dbReference type="AlphaFoldDB" id="A0A150SM40"/>
<keyword evidence="1" id="KW-1133">Transmembrane helix</keyword>
<feature type="transmembrane region" description="Helical" evidence="1">
    <location>
        <begin position="398"/>
        <end position="423"/>
    </location>
</feature>
<feature type="transmembrane region" description="Helical" evidence="1">
    <location>
        <begin position="226"/>
        <end position="248"/>
    </location>
</feature>
<feature type="transmembrane region" description="Helical" evidence="1">
    <location>
        <begin position="300"/>
        <end position="319"/>
    </location>
</feature>
<feature type="transmembrane region" description="Helical" evidence="1">
    <location>
        <begin position="16"/>
        <end position="37"/>
    </location>
</feature>
<reference evidence="2 3" key="1">
    <citation type="submission" date="2014-02" db="EMBL/GenBank/DDBJ databases">
        <title>The small core and large imbalanced accessory genome model reveals a collaborative survival strategy of Sorangium cellulosum strains in nature.</title>
        <authorList>
            <person name="Han K."/>
            <person name="Peng R."/>
            <person name="Blom J."/>
            <person name="Li Y.-Z."/>
        </authorList>
    </citation>
    <scope>NUCLEOTIDE SEQUENCE [LARGE SCALE GENOMIC DNA]</scope>
    <source>
        <strain evidence="2 3">So0011-07</strain>
    </source>
</reference>
<protein>
    <recommendedName>
        <fullName evidence="4">MFS transporter</fullName>
    </recommendedName>
</protein>